<evidence type="ECO:0000313" key="2">
    <source>
        <dbReference type="EMBL" id="OUQ04596.1"/>
    </source>
</evidence>
<protein>
    <submittedName>
        <fullName evidence="2">Uncharacterized protein</fullName>
    </submittedName>
</protein>
<sequence>MFCYRIHNIHNYIKKVSKYLLFEFKKIFGKNELFLGIFCFVVFPILNLILLFITVYIIMFPVSLIMGWI</sequence>
<accession>A0A1Y4QH57</accession>
<organism evidence="2 3">
    <name type="scientific">Thomasclavelia spiroformis</name>
    <dbReference type="NCBI Taxonomy" id="29348"/>
    <lineage>
        <taxon>Bacteria</taxon>
        <taxon>Bacillati</taxon>
        <taxon>Bacillota</taxon>
        <taxon>Erysipelotrichia</taxon>
        <taxon>Erysipelotrichales</taxon>
        <taxon>Coprobacillaceae</taxon>
        <taxon>Thomasclavelia</taxon>
    </lineage>
</organism>
<proteinExistence type="predicted"/>
<evidence type="ECO:0000256" key="1">
    <source>
        <dbReference type="SAM" id="Phobius"/>
    </source>
</evidence>
<dbReference type="Proteomes" id="UP000196258">
    <property type="component" value="Unassembled WGS sequence"/>
</dbReference>
<reference evidence="3" key="1">
    <citation type="submission" date="2017-04" db="EMBL/GenBank/DDBJ databases">
        <title>Function of individual gut microbiota members based on whole genome sequencing of pure cultures obtained from chicken caecum.</title>
        <authorList>
            <person name="Medvecky M."/>
            <person name="Cejkova D."/>
            <person name="Polansky O."/>
            <person name="Karasova D."/>
            <person name="Kubasova T."/>
            <person name="Cizek A."/>
            <person name="Rychlik I."/>
        </authorList>
    </citation>
    <scope>NUCLEOTIDE SEQUENCE [LARGE SCALE GENOMIC DNA]</scope>
    <source>
        <strain evidence="3">An149</strain>
    </source>
</reference>
<evidence type="ECO:0000313" key="3">
    <source>
        <dbReference type="Proteomes" id="UP000196258"/>
    </source>
</evidence>
<keyword evidence="1" id="KW-0472">Membrane</keyword>
<dbReference type="EMBL" id="NFLB01000010">
    <property type="protein sequence ID" value="OUQ04596.1"/>
    <property type="molecule type" value="Genomic_DNA"/>
</dbReference>
<keyword evidence="1" id="KW-1133">Transmembrane helix</keyword>
<keyword evidence="1" id="KW-0812">Transmembrane</keyword>
<comment type="caution">
    <text evidence="2">The sequence shown here is derived from an EMBL/GenBank/DDBJ whole genome shotgun (WGS) entry which is preliminary data.</text>
</comment>
<dbReference type="AlphaFoldDB" id="A0A1Y4QH57"/>
<gene>
    <name evidence="2" type="ORF">B5E91_09395</name>
</gene>
<feature type="transmembrane region" description="Helical" evidence="1">
    <location>
        <begin position="33"/>
        <end position="59"/>
    </location>
</feature>
<name>A0A1Y4QH57_9FIRM</name>